<dbReference type="RefSeq" id="WP_244888056.1">
    <property type="nucleotide sequence ID" value="NZ_FOUF01000017.1"/>
</dbReference>
<feature type="binding site" evidence="5 7">
    <location>
        <begin position="93"/>
        <end position="96"/>
    </location>
    <ligand>
        <name>substrate</name>
    </ligand>
</feature>
<comment type="pathway">
    <text evidence="5 9">Carbohydrate degradation; glycolysis; pyruvate from D-glyceraldehyde 3-phosphate: step 3/5.</text>
</comment>
<comment type="function">
    <text evidence="5 9">Catalyzes the interconversion of 2-phosphoglycerate and 3-phosphoglycerate.</text>
</comment>
<sequence length="239" mass="27362">MNAQQDIIRLVLLRHGQSIWNKDKHFTGWSDVPLSAKGEQEAERAGRVLRDAGYTFDICYTSELQRAADTLRIVLATMGLEGIVIRKDWRLNERHYGALEGLGRWQAIRQFGIWPVLSTQIRFAASPPALDVSDVRFPGNQARYAEIDKVVLPQAESIEQTVERVLPFWQHTILPEIRCGKRVLIVSHKNLLRGLMMLLANLSQKQVMKLSIATAQPLCFELDHQLNLVRYYYVQRGKG</sequence>
<comment type="catalytic activity">
    <reaction evidence="5 9">
        <text>(2R)-2-phosphoglycerate = (2R)-3-phosphoglycerate</text>
        <dbReference type="Rhea" id="RHEA:15901"/>
        <dbReference type="ChEBI" id="CHEBI:58272"/>
        <dbReference type="ChEBI" id="CHEBI:58289"/>
        <dbReference type="EC" id="5.4.2.11"/>
    </reaction>
</comment>
<dbReference type="InterPro" id="IPR013078">
    <property type="entry name" value="His_Pase_superF_clade-1"/>
</dbReference>
<dbReference type="GO" id="GO:0006094">
    <property type="term" value="P:gluconeogenesis"/>
    <property type="evidence" value="ECO:0007669"/>
    <property type="project" value="UniProtKB-UniRule"/>
</dbReference>
<dbReference type="EC" id="5.4.2.11" evidence="5 9"/>
<evidence type="ECO:0000256" key="1">
    <source>
        <dbReference type="ARBA" id="ARBA00006717"/>
    </source>
</evidence>
<dbReference type="NCBIfam" id="TIGR01258">
    <property type="entry name" value="pgm_1"/>
    <property type="match status" value="1"/>
</dbReference>
<keyword evidence="4 5" id="KW-0413">Isomerase</keyword>
<dbReference type="EMBL" id="FOUF01000017">
    <property type="protein sequence ID" value="SFM46498.1"/>
    <property type="molecule type" value="Genomic_DNA"/>
</dbReference>
<dbReference type="HAMAP" id="MF_01039">
    <property type="entry name" value="PGAM_GpmA"/>
    <property type="match status" value="1"/>
</dbReference>
<evidence type="ECO:0000256" key="2">
    <source>
        <dbReference type="ARBA" id="ARBA00022432"/>
    </source>
</evidence>
<dbReference type="InterPro" id="IPR005952">
    <property type="entry name" value="Phosphogly_mut1"/>
</dbReference>
<evidence type="ECO:0000256" key="3">
    <source>
        <dbReference type="ARBA" id="ARBA00023152"/>
    </source>
</evidence>
<organism evidence="10 11">
    <name type="scientific">Nitrosomonas nitrosa</name>
    <dbReference type="NCBI Taxonomy" id="52442"/>
    <lineage>
        <taxon>Bacteria</taxon>
        <taxon>Pseudomonadati</taxon>
        <taxon>Pseudomonadota</taxon>
        <taxon>Betaproteobacteria</taxon>
        <taxon>Nitrosomonadales</taxon>
        <taxon>Nitrosomonadaceae</taxon>
        <taxon>Nitrosomonas</taxon>
    </lineage>
</organism>
<evidence type="ECO:0000256" key="8">
    <source>
        <dbReference type="PIRSR" id="PIRSR613078-3"/>
    </source>
</evidence>
<protein>
    <recommendedName>
        <fullName evidence="5 9">2,3-bisphosphoglycerate-dependent phosphoglycerate mutase</fullName>
        <shortName evidence="5">BPG-dependent PGAM</shortName>
        <shortName evidence="5">PGAM</shortName>
        <shortName evidence="5">Phosphoglyceromutase</shortName>
        <shortName evidence="5">dPGM</shortName>
        <ecNumber evidence="5 9">5.4.2.11</ecNumber>
    </recommendedName>
</protein>
<comment type="similarity">
    <text evidence="1 5">Belongs to the phosphoglycerate mutase family. BPG-dependent PGAM subfamily.</text>
</comment>
<evidence type="ECO:0000256" key="4">
    <source>
        <dbReference type="ARBA" id="ARBA00023235"/>
    </source>
</evidence>
<dbReference type="GO" id="GO:0004619">
    <property type="term" value="F:phosphoglycerate mutase activity"/>
    <property type="evidence" value="ECO:0007669"/>
    <property type="project" value="UniProtKB-UniRule"/>
</dbReference>
<feature type="binding site" evidence="5 7">
    <location>
        <begin position="14"/>
        <end position="21"/>
    </location>
    <ligand>
        <name>substrate</name>
    </ligand>
</feature>
<dbReference type="UniPathway" id="UPA00109">
    <property type="reaction ID" value="UER00186"/>
</dbReference>
<dbReference type="Proteomes" id="UP000199561">
    <property type="component" value="Unassembled WGS sequence"/>
</dbReference>
<comment type="caution">
    <text evidence="5">Lacks conserved residue(s) required for the propagation of feature annotation.</text>
</comment>
<feature type="active site" description="Tele-phosphohistidine intermediate" evidence="5 6">
    <location>
        <position position="15"/>
    </location>
</feature>
<dbReference type="SUPFAM" id="SSF53254">
    <property type="entry name" value="Phosphoglycerate mutase-like"/>
    <property type="match status" value="1"/>
</dbReference>
<name>A0A1I4R2G9_9PROT</name>
<dbReference type="GO" id="GO:0006096">
    <property type="term" value="P:glycolytic process"/>
    <property type="evidence" value="ECO:0007669"/>
    <property type="project" value="UniProtKB-UniRule"/>
</dbReference>
<evidence type="ECO:0000313" key="11">
    <source>
        <dbReference type="Proteomes" id="UP000199561"/>
    </source>
</evidence>
<evidence type="ECO:0000256" key="6">
    <source>
        <dbReference type="PIRSR" id="PIRSR613078-1"/>
    </source>
</evidence>
<feature type="binding site" evidence="5 7">
    <location>
        <position position="66"/>
    </location>
    <ligand>
        <name>substrate</name>
    </ligand>
</feature>
<dbReference type="InterPro" id="IPR029033">
    <property type="entry name" value="His_PPase_superfam"/>
</dbReference>
<keyword evidence="2 5" id="KW-0312">Gluconeogenesis</keyword>
<keyword evidence="3 5" id="KW-0324">Glycolysis</keyword>
<keyword evidence="11" id="KW-1185">Reference proteome</keyword>
<dbReference type="SMART" id="SM00855">
    <property type="entry name" value="PGAM"/>
    <property type="match status" value="1"/>
</dbReference>
<dbReference type="AlphaFoldDB" id="A0A1I4R2G9"/>
<feature type="binding site" evidence="5 7">
    <location>
        <begin position="27"/>
        <end position="28"/>
    </location>
    <ligand>
        <name>substrate</name>
    </ligand>
</feature>
<feature type="active site" description="Proton donor/acceptor" evidence="5 6">
    <location>
        <position position="93"/>
    </location>
</feature>
<comment type="subunit">
    <text evidence="5">Homodimer.</text>
</comment>
<gene>
    <name evidence="5" type="primary">gpmA</name>
    <name evidence="10" type="ORF">SAMN05421880_11745</name>
</gene>
<evidence type="ECO:0000256" key="7">
    <source>
        <dbReference type="PIRSR" id="PIRSR613078-2"/>
    </source>
</evidence>
<dbReference type="PANTHER" id="PTHR11931">
    <property type="entry name" value="PHOSPHOGLYCERATE MUTASE"/>
    <property type="match status" value="1"/>
</dbReference>
<dbReference type="PIRSF" id="PIRSF000709">
    <property type="entry name" value="6PFK_2-Ptase"/>
    <property type="match status" value="1"/>
</dbReference>
<dbReference type="Pfam" id="PF00300">
    <property type="entry name" value="His_Phos_1"/>
    <property type="match status" value="2"/>
</dbReference>
<dbReference type="STRING" id="52442.SAMN05421880_11745"/>
<dbReference type="CDD" id="cd07067">
    <property type="entry name" value="HP_PGM_like"/>
    <property type="match status" value="1"/>
</dbReference>
<dbReference type="InterPro" id="IPR001345">
    <property type="entry name" value="PG/BPGM_mutase_AS"/>
</dbReference>
<dbReference type="PROSITE" id="PS00175">
    <property type="entry name" value="PG_MUTASE"/>
    <property type="match status" value="1"/>
</dbReference>
<evidence type="ECO:0000256" key="5">
    <source>
        <dbReference type="HAMAP-Rule" id="MF_01039"/>
    </source>
</evidence>
<accession>A0A1I4R2G9</accession>
<proteinExistence type="inferred from homology"/>
<feature type="site" description="Transition state stabilizer" evidence="5 8">
    <location>
        <position position="188"/>
    </location>
</feature>
<dbReference type="Gene3D" id="3.40.50.1240">
    <property type="entry name" value="Phosphoglycerate mutase-like"/>
    <property type="match status" value="1"/>
</dbReference>
<reference evidence="10 11" key="1">
    <citation type="submission" date="2016-10" db="EMBL/GenBank/DDBJ databases">
        <authorList>
            <person name="de Groot N.N."/>
        </authorList>
    </citation>
    <scope>NUCLEOTIDE SEQUENCE [LARGE SCALE GENOMIC DNA]</scope>
    <source>
        <strain evidence="10 11">Nm146</strain>
    </source>
</reference>
<evidence type="ECO:0000256" key="9">
    <source>
        <dbReference type="RuleBase" id="RU004512"/>
    </source>
</evidence>
<evidence type="ECO:0000313" key="10">
    <source>
        <dbReference type="EMBL" id="SFM46498.1"/>
    </source>
</evidence>